<gene>
    <name evidence="1" type="ORF">BDV98DRAFT_241485</name>
</gene>
<name>A0A5C3QVE4_9AGAR</name>
<protein>
    <recommendedName>
        <fullName evidence="3">F-box domain-containing protein</fullName>
    </recommendedName>
</protein>
<evidence type="ECO:0008006" key="3">
    <source>
        <dbReference type="Google" id="ProtNLM"/>
    </source>
</evidence>
<organism evidence="1 2">
    <name type="scientific">Pterulicium gracile</name>
    <dbReference type="NCBI Taxonomy" id="1884261"/>
    <lineage>
        <taxon>Eukaryota</taxon>
        <taxon>Fungi</taxon>
        <taxon>Dikarya</taxon>
        <taxon>Basidiomycota</taxon>
        <taxon>Agaricomycotina</taxon>
        <taxon>Agaricomycetes</taxon>
        <taxon>Agaricomycetidae</taxon>
        <taxon>Agaricales</taxon>
        <taxon>Pleurotineae</taxon>
        <taxon>Pterulaceae</taxon>
        <taxon>Pterulicium</taxon>
    </lineage>
</organism>
<evidence type="ECO:0000313" key="1">
    <source>
        <dbReference type="EMBL" id="TFL05945.1"/>
    </source>
</evidence>
<accession>A0A5C3QVE4</accession>
<dbReference type="AlphaFoldDB" id="A0A5C3QVE4"/>
<reference evidence="1 2" key="1">
    <citation type="journal article" date="2019" name="Nat. Ecol. Evol.">
        <title>Megaphylogeny resolves global patterns of mushroom evolution.</title>
        <authorList>
            <person name="Varga T."/>
            <person name="Krizsan K."/>
            <person name="Foldi C."/>
            <person name="Dima B."/>
            <person name="Sanchez-Garcia M."/>
            <person name="Sanchez-Ramirez S."/>
            <person name="Szollosi G.J."/>
            <person name="Szarkandi J.G."/>
            <person name="Papp V."/>
            <person name="Albert L."/>
            <person name="Andreopoulos W."/>
            <person name="Angelini C."/>
            <person name="Antonin V."/>
            <person name="Barry K.W."/>
            <person name="Bougher N.L."/>
            <person name="Buchanan P."/>
            <person name="Buyck B."/>
            <person name="Bense V."/>
            <person name="Catcheside P."/>
            <person name="Chovatia M."/>
            <person name="Cooper J."/>
            <person name="Damon W."/>
            <person name="Desjardin D."/>
            <person name="Finy P."/>
            <person name="Geml J."/>
            <person name="Haridas S."/>
            <person name="Hughes K."/>
            <person name="Justo A."/>
            <person name="Karasinski D."/>
            <person name="Kautmanova I."/>
            <person name="Kiss B."/>
            <person name="Kocsube S."/>
            <person name="Kotiranta H."/>
            <person name="LaButti K.M."/>
            <person name="Lechner B.E."/>
            <person name="Liimatainen K."/>
            <person name="Lipzen A."/>
            <person name="Lukacs Z."/>
            <person name="Mihaltcheva S."/>
            <person name="Morgado L.N."/>
            <person name="Niskanen T."/>
            <person name="Noordeloos M.E."/>
            <person name="Ohm R.A."/>
            <person name="Ortiz-Santana B."/>
            <person name="Ovrebo C."/>
            <person name="Racz N."/>
            <person name="Riley R."/>
            <person name="Savchenko A."/>
            <person name="Shiryaev A."/>
            <person name="Soop K."/>
            <person name="Spirin V."/>
            <person name="Szebenyi C."/>
            <person name="Tomsovsky M."/>
            <person name="Tulloss R.E."/>
            <person name="Uehling J."/>
            <person name="Grigoriev I.V."/>
            <person name="Vagvolgyi C."/>
            <person name="Papp T."/>
            <person name="Martin F.M."/>
            <person name="Miettinen O."/>
            <person name="Hibbett D.S."/>
            <person name="Nagy L.G."/>
        </authorList>
    </citation>
    <scope>NUCLEOTIDE SEQUENCE [LARGE SCALE GENOMIC DNA]</scope>
    <source>
        <strain evidence="1 2">CBS 309.79</strain>
    </source>
</reference>
<dbReference type="EMBL" id="ML178816">
    <property type="protein sequence ID" value="TFL05945.1"/>
    <property type="molecule type" value="Genomic_DNA"/>
</dbReference>
<proteinExistence type="predicted"/>
<dbReference type="OrthoDB" id="3156934at2759"/>
<evidence type="ECO:0000313" key="2">
    <source>
        <dbReference type="Proteomes" id="UP000305067"/>
    </source>
</evidence>
<sequence>MIIVVQPNPDLEYYAVSWKTHVYYTSMCRDWRETLSSCPAYWAGIHLWPCKHLKKMVARSKKLPVVVRMNLEQYIGAEPTKSQLAQILPTLKDRLVEFHFKSHAHESLTVPKLWASLPKGEAPLLKPFKLHLSNGGPCMPKIPTSALSFHRPILQHLALGGCQIDWDALKSTKGSCVGTQNFVTLHLHRIQPPPSRDILLSILRSSPKLESLRPERVIPHDFDTSHDTHKAPSSIYLRSLAVFTS</sequence>
<keyword evidence="2" id="KW-1185">Reference proteome</keyword>
<dbReference type="Proteomes" id="UP000305067">
    <property type="component" value="Unassembled WGS sequence"/>
</dbReference>